<feature type="coiled-coil region" evidence="1">
    <location>
        <begin position="74"/>
        <end position="101"/>
    </location>
</feature>
<keyword evidence="4" id="KW-0496">Mitochondrion</keyword>
<dbReference type="Proteomes" id="UP000245207">
    <property type="component" value="Unassembled WGS sequence"/>
</dbReference>
<evidence type="ECO:0000259" key="3">
    <source>
        <dbReference type="Pfam" id="PF22936"/>
    </source>
</evidence>
<feature type="compositionally biased region" description="Basic and acidic residues" evidence="2">
    <location>
        <begin position="258"/>
        <end position="268"/>
    </location>
</feature>
<proteinExistence type="predicted"/>
<feature type="domain" description="Retrovirus-related Pol polyprotein from transposon TNT 1-94-like beta-barrel" evidence="3">
    <location>
        <begin position="413"/>
        <end position="456"/>
    </location>
</feature>
<evidence type="ECO:0000256" key="2">
    <source>
        <dbReference type="SAM" id="MobiDB-lite"/>
    </source>
</evidence>
<feature type="region of interest" description="Disordered" evidence="2">
    <location>
        <begin position="235"/>
        <end position="270"/>
    </location>
</feature>
<dbReference type="InterPro" id="IPR054722">
    <property type="entry name" value="PolX-like_BBD"/>
</dbReference>
<accession>A0A2U1LGB9</accession>
<name>A0A2U1LGB9_ARTAN</name>
<dbReference type="AlphaFoldDB" id="A0A2U1LGB9"/>
<organism evidence="4 5">
    <name type="scientific">Artemisia annua</name>
    <name type="common">Sweet wormwood</name>
    <dbReference type="NCBI Taxonomy" id="35608"/>
    <lineage>
        <taxon>Eukaryota</taxon>
        <taxon>Viridiplantae</taxon>
        <taxon>Streptophyta</taxon>
        <taxon>Embryophyta</taxon>
        <taxon>Tracheophyta</taxon>
        <taxon>Spermatophyta</taxon>
        <taxon>Magnoliopsida</taxon>
        <taxon>eudicotyledons</taxon>
        <taxon>Gunneridae</taxon>
        <taxon>Pentapetalae</taxon>
        <taxon>asterids</taxon>
        <taxon>campanulids</taxon>
        <taxon>Asterales</taxon>
        <taxon>Asteraceae</taxon>
        <taxon>Asteroideae</taxon>
        <taxon>Anthemideae</taxon>
        <taxon>Artemisiinae</taxon>
        <taxon>Artemisia</taxon>
    </lineage>
</organism>
<sequence>MPRGVCLLVQLRTRCRTRLITDRLSKRLFKGRMPRIVSLYTKSRHAWDFRTRLPENSKIKQHYKELHDSIKIVRDKNNEKITSLLKENENLKTQVKGKTKRTDVDAINIPLPLRNNAFVHNEYLRCLKDCLDILCKTIEEVRIVSPTDIGIRDVYYLTNRSYELLDYAIGTCPKADCMRDKTNDVSSKVKNKHVAFKVPITSPKHNTSDTKNQSAISRSNVPIINSTRVKAVTNASGSKSSCNTRNDRTSPAKSAQGKKVEDHIRNNKTDQNVVNRVDSSISSRRTVINSNSKTSCEICNNLLNFGNHDLCAKTCLYASKVSPGCHNVYYNREKHVWKATGRKFTNVGYHWRPTGRIMPIGSLHPFAKQSDPKSPKSRIWKKSGRTLTQCANHRSNSPAYHVMTKVVQIALRYLDSGCSKRMTGDRSRLRNFVKKFIGTVRFGNDHFGAIMGYGDYVVGDSVISRVGEPNLCTSSIYQGRREAISKRSIN</sequence>
<keyword evidence="1" id="KW-0175">Coiled coil</keyword>
<geneLocation type="mitochondrion" evidence="4"/>
<gene>
    <name evidence="4" type="ORF">CTI12_AA423410</name>
</gene>
<feature type="compositionally biased region" description="Polar residues" evidence="2">
    <location>
        <begin position="235"/>
        <end position="244"/>
    </location>
</feature>
<evidence type="ECO:0000313" key="4">
    <source>
        <dbReference type="EMBL" id="PWA48044.1"/>
    </source>
</evidence>
<evidence type="ECO:0000256" key="1">
    <source>
        <dbReference type="SAM" id="Coils"/>
    </source>
</evidence>
<dbReference type="OrthoDB" id="1932348at2759"/>
<reference evidence="4 5" key="1">
    <citation type="journal article" date="2018" name="Mol. Plant">
        <title>The genome of Artemisia annua provides insight into the evolution of Asteraceae family and artemisinin biosynthesis.</title>
        <authorList>
            <person name="Shen Q."/>
            <person name="Zhang L."/>
            <person name="Liao Z."/>
            <person name="Wang S."/>
            <person name="Yan T."/>
            <person name="Shi P."/>
            <person name="Liu M."/>
            <person name="Fu X."/>
            <person name="Pan Q."/>
            <person name="Wang Y."/>
            <person name="Lv Z."/>
            <person name="Lu X."/>
            <person name="Zhang F."/>
            <person name="Jiang W."/>
            <person name="Ma Y."/>
            <person name="Chen M."/>
            <person name="Hao X."/>
            <person name="Li L."/>
            <person name="Tang Y."/>
            <person name="Lv G."/>
            <person name="Zhou Y."/>
            <person name="Sun X."/>
            <person name="Brodelius P.E."/>
            <person name="Rose J.K.C."/>
            <person name="Tang K."/>
        </authorList>
    </citation>
    <scope>NUCLEOTIDE SEQUENCE [LARGE SCALE GENOMIC DNA]</scope>
    <source>
        <strain evidence="5">cv. Huhao1</strain>
        <tissue evidence="4">Leaf</tissue>
    </source>
</reference>
<keyword evidence="5" id="KW-1185">Reference proteome</keyword>
<evidence type="ECO:0000313" key="5">
    <source>
        <dbReference type="Proteomes" id="UP000245207"/>
    </source>
</evidence>
<dbReference type="Pfam" id="PF22936">
    <property type="entry name" value="Pol_BBD"/>
    <property type="match status" value="1"/>
</dbReference>
<dbReference type="EMBL" id="PKPP01009529">
    <property type="protein sequence ID" value="PWA48044.1"/>
    <property type="molecule type" value="Genomic_DNA"/>
</dbReference>
<comment type="caution">
    <text evidence="4">The sequence shown here is derived from an EMBL/GenBank/DDBJ whole genome shotgun (WGS) entry which is preliminary data.</text>
</comment>
<protein>
    <recommendedName>
        <fullName evidence="3">Retrovirus-related Pol polyprotein from transposon TNT 1-94-like beta-barrel domain-containing protein</fullName>
    </recommendedName>
</protein>